<proteinExistence type="predicted"/>
<reference evidence="2" key="2">
    <citation type="journal article" date="2015" name="Data Brief">
        <title>Shoot transcriptome of the giant reed, Arundo donax.</title>
        <authorList>
            <person name="Barrero R.A."/>
            <person name="Guerrero F.D."/>
            <person name="Moolhuijzen P."/>
            <person name="Goolsby J.A."/>
            <person name="Tidwell J."/>
            <person name="Bellgard S.E."/>
            <person name="Bellgard M.I."/>
        </authorList>
    </citation>
    <scope>NUCLEOTIDE SEQUENCE</scope>
    <source>
        <tissue evidence="2">Shoot tissue taken approximately 20 cm above the soil surface</tissue>
    </source>
</reference>
<sequence length="108" mass="11790">MFLELRVQDWSLCSMLVSESKRLPFLFSLAKPLARRRSSPFIVSREAAIFPDQRQTIVAISPFSTSSGSCDRVGHLLPPGLAACPGARVQMTSRSSGAQRPSRGAKVK</sequence>
<evidence type="ECO:0000313" key="2">
    <source>
        <dbReference type="EMBL" id="JAD19091.1"/>
    </source>
</evidence>
<dbReference type="AlphaFoldDB" id="A0A0A8XZ33"/>
<reference evidence="2" key="1">
    <citation type="submission" date="2014-09" db="EMBL/GenBank/DDBJ databases">
        <authorList>
            <person name="Magalhaes I.L.F."/>
            <person name="Oliveira U."/>
            <person name="Santos F.R."/>
            <person name="Vidigal T.H.D.A."/>
            <person name="Brescovit A.D."/>
            <person name="Santos A.J."/>
        </authorList>
    </citation>
    <scope>NUCLEOTIDE SEQUENCE</scope>
    <source>
        <tissue evidence="2">Shoot tissue taken approximately 20 cm above the soil surface</tissue>
    </source>
</reference>
<name>A0A0A8XZ33_ARUDO</name>
<feature type="region of interest" description="Disordered" evidence="1">
    <location>
        <begin position="88"/>
        <end position="108"/>
    </location>
</feature>
<dbReference type="EMBL" id="GBRH01278804">
    <property type="protein sequence ID" value="JAD19091.1"/>
    <property type="molecule type" value="Transcribed_RNA"/>
</dbReference>
<feature type="compositionally biased region" description="Polar residues" evidence="1">
    <location>
        <begin position="90"/>
        <end position="99"/>
    </location>
</feature>
<evidence type="ECO:0000256" key="1">
    <source>
        <dbReference type="SAM" id="MobiDB-lite"/>
    </source>
</evidence>
<protein>
    <submittedName>
        <fullName evidence="2">Uncharacterized protein</fullName>
    </submittedName>
</protein>
<accession>A0A0A8XZ33</accession>
<organism evidence="2">
    <name type="scientific">Arundo donax</name>
    <name type="common">Giant reed</name>
    <name type="synonym">Donax arundinaceus</name>
    <dbReference type="NCBI Taxonomy" id="35708"/>
    <lineage>
        <taxon>Eukaryota</taxon>
        <taxon>Viridiplantae</taxon>
        <taxon>Streptophyta</taxon>
        <taxon>Embryophyta</taxon>
        <taxon>Tracheophyta</taxon>
        <taxon>Spermatophyta</taxon>
        <taxon>Magnoliopsida</taxon>
        <taxon>Liliopsida</taxon>
        <taxon>Poales</taxon>
        <taxon>Poaceae</taxon>
        <taxon>PACMAD clade</taxon>
        <taxon>Arundinoideae</taxon>
        <taxon>Arundineae</taxon>
        <taxon>Arundo</taxon>
    </lineage>
</organism>